<dbReference type="GO" id="GO:0035312">
    <property type="term" value="F:5'-3' DNA exonuclease activity"/>
    <property type="evidence" value="ECO:0007669"/>
    <property type="project" value="TreeGrafter"/>
</dbReference>
<dbReference type="Pfam" id="PF02811">
    <property type="entry name" value="PHP"/>
    <property type="match status" value="1"/>
</dbReference>
<dbReference type="InterPro" id="IPR016195">
    <property type="entry name" value="Pol/histidinol_Pase-like"/>
</dbReference>
<sequence length="477" mass="55703">MLKKSFVAIPILVIAVLALFFHFDIVIIDALTLKTLPQYNIHIPVLRIVFEPILGLLLYLNRAIYPLQELPITLLWILLFYICLSLFKIFKIASTPYRRQTALRFLGNLPMLIGICFSVFVVILFIRLPNNTIVNNTPDEILVTSHAHTEFSHDGLISQEKMWAWHKRNGFDAFFITDHANHKKTLEFVTQQRNKQFPIKPLIMVGQEHSGSNHMSLLGLNGKFETKDKSDSLIVKLVHEHGGAVIVNHWFDGKGKDKEFYRDLGVDGFEIENVGKELYYDRAIFKDLKRFCEENKLLMIGGLDFHGYGRACGIWNAFQIPNWHEMDPHKKEKSILEIIRNMDQSKVKVLMYQDRPFYSGENLLFQPFITLVNYFRTLNVWQVLSWALWLVLFQLLWNYRREHFIPMHKRMALTGMLSALFLVVLGLYYMVRGNSVKGYSKVFAEYSSLLLTIGSVFMVYTLVAIYFRFFRKVKNLN</sequence>
<feature type="transmembrane region" description="Helical" evidence="1">
    <location>
        <begin position="380"/>
        <end position="399"/>
    </location>
</feature>
<feature type="transmembrane region" description="Helical" evidence="1">
    <location>
        <begin position="411"/>
        <end position="431"/>
    </location>
</feature>
<dbReference type="GO" id="GO:0004534">
    <property type="term" value="F:5'-3' RNA exonuclease activity"/>
    <property type="evidence" value="ECO:0007669"/>
    <property type="project" value="TreeGrafter"/>
</dbReference>
<proteinExistence type="predicted"/>
<reference evidence="4" key="1">
    <citation type="submission" date="2016-11" db="EMBL/GenBank/DDBJ databases">
        <authorList>
            <person name="Varghese N."/>
            <person name="Submissions S."/>
        </authorList>
    </citation>
    <scope>NUCLEOTIDE SEQUENCE [LARGE SCALE GENOMIC DNA]</scope>
    <source>
        <strain evidence="4">DSM 17539</strain>
    </source>
</reference>
<gene>
    <name evidence="3" type="ORF">SAMN03080594_106145</name>
</gene>
<dbReference type="OrthoDB" id="1420295at2"/>
<dbReference type="Gene3D" id="3.20.20.140">
    <property type="entry name" value="Metal-dependent hydrolases"/>
    <property type="match status" value="1"/>
</dbReference>
<organism evidence="3 4">
    <name type="scientific">Arenibacter palladensis</name>
    <dbReference type="NCBI Taxonomy" id="237373"/>
    <lineage>
        <taxon>Bacteria</taxon>
        <taxon>Pseudomonadati</taxon>
        <taxon>Bacteroidota</taxon>
        <taxon>Flavobacteriia</taxon>
        <taxon>Flavobacteriales</taxon>
        <taxon>Flavobacteriaceae</taxon>
        <taxon>Arenibacter</taxon>
    </lineage>
</organism>
<keyword evidence="1" id="KW-0472">Membrane</keyword>
<name>A0A1M5DLM4_9FLAO</name>
<dbReference type="EMBL" id="FQUX01000006">
    <property type="protein sequence ID" value="SHF67784.1"/>
    <property type="molecule type" value="Genomic_DNA"/>
</dbReference>
<protein>
    <submittedName>
        <fullName evidence="3">PHP domain-containing protein</fullName>
    </submittedName>
</protein>
<dbReference type="AlphaFoldDB" id="A0A1M5DLM4"/>
<feature type="transmembrane region" description="Helical" evidence="1">
    <location>
        <begin position="102"/>
        <end position="126"/>
    </location>
</feature>
<evidence type="ECO:0000313" key="4">
    <source>
        <dbReference type="Proteomes" id="UP000184406"/>
    </source>
</evidence>
<dbReference type="InterPro" id="IPR004013">
    <property type="entry name" value="PHP_dom"/>
</dbReference>
<keyword evidence="4" id="KW-1185">Reference proteome</keyword>
<dbReference type="RefSeq" id="WP_072863493.1">
    <property type="nucleotide sequence ID" value="NZ_FQUX01000006.1"/>
</dbReference>
<dbReference type="PANTHER" id="PTHR42924">
    <property type="entry name" value="EXONUCLEASE"/>
    <property type="match status" value="1"/>
</dbReference>
<dbReference type="SUPFAM" id="SSF89550">
    <property type="entry name" value="PHP domain-like"/>
    <property type="match status" value="1"/>
</dbReference>
<feature type="transmembrane region" description="Helical" evidence="1">
    <location>
        <begin position="72"/>
        <end position="90"/>
    </location>
</feature>
<feature type="transmembrane region" description="Helical" evidence="1">
    <location>
        <begin position="6"/>
        <end position="27"/>
    </location>
</feature>
<evidence type="ECO:0000259" key="2">
    <source>
        <dbReference type="Pfam" id="PF02811"/>
    </source>
</evidence>
<dbReference type="InterPro" id="IPR052018">
    <property type="entry name" value="PHP_domain"/>
</dbReference>
<keyword evidence="1" id="KW-1133">Transmembrane helix</keyword>
<evidence type="ECO:0000313" key="3">
    <source>
        <dbReference type="EMBL" id="SHF67784.1"/>
    </source>
</evidence>
<evidence type="ECO:0000256" key="1">
    <source>
        <dbReference type="SAM" id="Phobius"/>
    </source>
</evidence>
<dbReference type="Proteomes" id="UP000184406">
    <property type="component" value="Unassembled WGS sequence"/>
</dbReference>
<feature type="transmembrane region" description="Helical" evidence="1">
    <location>
        <begin position="443"/>
        <end position="467"/>
    </location>
</feature>
<accession>A0A1M5DLM4</accession>
<dbReference type="PANTHER" id="PTHR42924:SF3">
    <property type="entry name" value="POLYMERASE_HISTIDINOL PHOSPHATASE N-TERMINAL DOMAIN-CONTAINING PROTEIN"/>
    <property type="match status" value="1"/>
</dbReference>
<keyword evidence="1" id="KW-0812">Transmembrane</keyword>
<feature type="domain" description="PHP" evidence="2">
    <location>
        <begin position="146"/>
        <end position="204"/>
    </location>
</feature>